<name>A0A7K1UWL1_9NOCA</name>
<gene>
    <name evidence="2" type="ORF">GPX89_16215</name>
</gene>
<sequence>MVVPARPISASPAITGTPDPSHIPPALTIVDTPGDSESFEHYSERLVRHLFEAGLQLQVLRAIFDGHHSTPDDIRAAGAAVGGVLEDLDTLIRDTELAMLTLIKRRSS</sequence>
<evidence type="ECO:0000313" key="3">
    <source>
        <dbReference type="Proteomes" id="UP000466794"/>
    </source>
</evidence>
<evidence type="ECO:0000313" key="2">
    <source>
        <dbReference type="EMBL" id="MVU78783.1"/>
    </source>
</evidence>
<dbReference type="EMBL" id="WRPP01000003">
    <property type="protein sequence ID" value="MVU78783.1"/>
    <property type="molecule type" value="Genomic_DNA"/>
</dbReference>
<proteinExistence type="predicted"/>
<feature type="region of interest" description="Disordered" evidence="1">
    <location>
        <begin position="1"/>
        <end position="23"/>
    </location>
</feature>
<dbReference type="AlphaFoldDB" id="A0A7K1UWL1"/>
<protein>
    <submittedName>
        <fullName evidence="2">Uncharacterized protein</fullName>
    </submittedName>
</protein>
<evidence type="ECO:0000256" key="1">
    <source>
        <dbReference type="SAM" id="MobiDB-lite"/>
    </source>
</evidence>
<accession>A0A7K1UWL1</accession>
<comment type="caution">
    <text evidence="2">The sequence shown here is derived from an EMBL/GenBank/DDBJ whole genome shotgun (WGS) entry which is preliminary data.</text>
</comment>
<dbReference type="RefSeq" id="WP_157388417.1">
    <property type="nucleotide sequence ID" value="NZ_WRPP01000003.1"/>
</dbReference>
<organism evidence="2 3">
    <name type="scientific">Nocardia terrae</name>
    <dbReference type="NCBI Taxonomy" id="2675851"/>
    <lineage>
        <taxon>Bacteria</taxon>
        <taxon>Bacillati</taxon>
        <taxon>Actinomycetota</taxon>
        <taxon>Actinomycetes</taxon>
        <taxon>Mycobacteriales</taxon>
        <taxon>Nocardiaceae</taxon>
        <taxon>Nocardia</taxon>
    </lineage>
</organism>
<reference evidence="2 3" key="1">
    <citation type="submission" date="2019-12" db="EMBL/GenBank/DDBJ databases">
        <title>Nocardia sp. nov. ET3-3 isolated from soil.</title>
        <authorList>
            <person name="Kanchanasin P."/>
            <person name="Tanasupawat S."/>
            <person name="Yuki M."/>
            <person name="Kudo T."/>
        </authorList>
    </citation>
    <scope>NUCLEOTIDE SEQUENCE [LARGE SCALE GENOMIC DNA]</scope>
    <source>
        <strain evidence="2 3">ET3-3</strain>
    </source>
</reference>
<dbReference type="Proteomes" id="UP000466794">
    <property type="component" value="Unassembled WGS sequence"/>
</dbReference>
<keyword evidence="3" id="KW-1185">Reference proteome</keyword>